<evidence type="ECO:0000256" key="5">
    <source>
        <dbReference type="ARBA" id="ARBA00011869"/>
    </source>
</evidence>
<keyword evidence="6 16" id="KW-0813">Transport</keyword>
<dbReference type="HAMAP" id="MF_00404">
    <property type="entry name" value="OadG"/>
    <property type="match status" value="1"/>
</dbReference>
<keyword evidence="11 16" id="KW-0915">Sodium</keyword>
<proteinExistence type="inferred from homology"/>
<evidence type="ECO:0000256" key="14">
    <source>
        <dbReference type="ARBA" id="ARBA00023201"/>
    </source>
</evidence>
<evidence type="ECO:0000256" key="8">
    <source>
        <dbReference type="ARBA" id="ARBA00022692"/>
    </source>
</evidence>
<comment type="function">
    <text evidence="2 16 17">Catalyzes the decarboxylation of oxaloacetate coupled to Na(+) translocation.</text>
</comment>
<keyword evidence="14 16" id="KW-0739">Sodium transport</keyword>
<sequence>MDITQLLFTALQLLGLGMGFVFLFLGLLMVIVNLMAKYIPQEQPVADKKRAQQSATESAINPAIIAAITTAVHQYHKTKTAQ</sequence>
<dbReference type="GO" id="GO:0005886">
    <property type="term" value="C:plasma membrane"/>
    <property type="evidence" value="ECO:0007669"/>
    <property type="project" value="UniProtKB-SubCell"/>
</dbReference>
<keyword evidence="19" id="KW-1185">Reference proteome</keyword>
<evidence type="ECO:0000256" key="17">
    <source>
        <dbReference type="RuleBase" id="RU004278"/>
    </source>
</evidence>
<dbReference type="GO" id="GO:0036376">
    <property type="term" value="P:sodium ion export across plasma membrane"/>
    <property type="evidence" value="ECO:0007669"/>
    <property type="project" value="InterPro"/>
</dbReference>
<accession>A1SZZ8</accession>
<evidence type="ECO:0000256" key="12">
    <source>
        <dbReference type="ARBA" id="ARBA00023065"/>
    </source>
</evidence>
<evidence type="ECO:0000256" key="11">
    <source>
        <dbReference type="ARBA" id="ARBA00023053"/>
    </source>
</evidence>
<feature type="transmembrane region" description="Helical" evidence="16 17">
    <location>
        <begin position="6"/>
        <end position="32"/>
    </location>
</feature>
<evidence type="ECO:0000256" key="1">
    <source>
        <dbReference type="ARBA" id="ARBA00001959"/>
    </source>
</evidence>
<evidence type="ECO:0000256" key="4">
    <source>
        <dbReference type="ARBA" id="ARBA00005844"/>
    </source>
</evidence>
<comment type="similarity">
    <text evidence="4 16 17">Belongs to the OadG family.</text>
</comment>
<comment type="cofactor">
    <cofactor evidence="1 16 17">
        <name>Na(+)</name>
        <dbReference type="ChEBI" id="CHEBI:29101"/>
    </cofactor>
</comment>
<comment type="catalytic activity">
    <reaction evidence="15 16 17">
        <text>oxaloacetate + 2 Na(+)(in) + H(+) = pyruvate + 2 Na(+)(out) + CO2</text>
        <dbReference type="Rhea" id="RHEA:57724"/>
        <dbReference type="ChEBI" id="CHEBI:15361"/>
        <dbReference type="ChEBI" id="CHEBI:15378"/>
        <dbReference type="ChEBI" id="CHEBI:16452"/>
        <dbReference type="ChEBI" id="CHEBI:16526"/>
        <dbReference type="ChEBI" id="CHEBI:29101"/>
        <dbReference type="EC" id="7.2.4.2"/>
    </reaction>
</comment>
<evidence type="ECO:0000256" key="15">
    <source>
        <dbReference type="ARBA" id="ARBA00048176"/>
    </source>
</evidence>
<dbReference type="RefSeq" id="WP_011771615.1">
    <property type="nucleotide sequence ID" value="NC_008709.1"/>
</dbReference>
<dbReference type="eggNOG" id="COG3630">
    <property type="taxonomic scope" value="Bacteria"/>
</dbReference>
<dbReference type="InterPro" id="IPR023424">
    <property type="entry name" value="OadG"/>
</dbReference>
<dbReference type="NCBIfam" id="TIGR01195">
    <property type="entry name" value="oadG_fam"/>
    <property type="match status" value="1"/>
</dbReference>
<keyword evidence="9 16" id="KW-1278">Translocase</keyword>
<evidence type="ECO:0000256" key="13">
    <source>
        <dbReference type="ARBA" id="ARBA00023136"/>
    </source>
</evidence>
<dbReference type="KEGG" id="pin:Ping_3377"/>
<evidence type="ECO:0000256" key="6">
    <source>
        <dbReference type="ARBA" id="ARBA00022448"/>
    </source>
</evidence>
<dbReference type="NCBIfam" id="NF003004">
    <property type="entry name" value="PRK03814.1"/>
    <property type="match status" value="1"/>
</dbReference>
<protein>
    <recommendedName>
        <fullName evidence="16">Probable oxaloacetate decarboxylase gamma chain</fullName>
        <ecNumber evidence="16">7.2.4.2</ecNumber>
    </recommendedName>
</protein>
<dbReference type="EC" id="7.2.4.2" evidence="16"/>
<evidence type="ECO:0000256" key="9">
    <source>
        <dbReference type="ARBA" id="ARBA00022967"/>
    </source>
</evidence>
<name>A1SZZ8_PSYIN</name>
<comment type="subunit">
    <text evidence="5 16">Heterotrimer of an alpha, a beta and a gamma subunit.</text>
</comment>
<dbReference type="AlphaFoldDB" id="A1SZZ8"/>
<dbReference type="NCBIfam" id="NF040909">
    <property type="entry name" value="OadG_rel_small"/>
    <property type="match status" value="1"/>
</dbReference>
<evidence type="ECO:0000256" key="16">
    <source>
        <dbReference type="HAMAP-Rule" id="MF_00404"/>
    </source>
</evidence>
<keyword evidence="7 16" id="KW-1003">Cell membrane</keyword>
<evidence type="ECO:0000313" key="18">
    <source>
        <dbReference type="EMBL" id="ABM05063.1"/>
    </source>
</evidence>
<evidence type="ECO:0000256" key="7">
    <source>
        <dbReference type="ARBA" id="ARBA00022475"/>
    </source>
</evidence>
<dbReference type="GO" id="GO:0015081">
    <property type="term" value="F:sodium ion transmembrane transporter activity"/>
    <property type="evidence" value="ECO:0007669"/>
    <property type="project" value="UniProtKB-UniRule"/>
</dbReference>
<organism evidence="18 19">
    <name type="scientific">Psychromonas ingrahamii (strain DSM 17664 / CCUG 51855 / 37)</name>
    <dbReference type="NCBI Taxonomy" id="357804"/>
    <lineage>
        <taxon>Bacteria</taxon>
        <taxon>Pseudomonadati</taxon>
        <taxon>Pseudomonadota</taxon>
        <taxon>Gammaproteobacteria</taxon>
        <taxon>Alteromonadales</taxon>
        <taxon>Psychromonadaceae</taxon>
        <taxon>Psychromonas</taxon>
    </lineage>
</organism>
<dbReference type="HOGENOM" id="CLU_168750_2_2_6"/>
<reference evidence="18 19" key="1">
    <citation type="submission" date="2007-01" db="EMBL/GenBank/DDBJ databases">
        <title>Complete sequence of Psychromonas ingrahamii 37.</title>
        <authorList>
            <consortium name="US DOE Joint Genome Institute"/>
            <person name="Copeland A."/>
            <person name="Lucas S."/>
            <person name="Lapidus A."/>
            <person name="Barry K."/>
            <person name="Detter J.C."/>
            <person name="Glavina del Rio T."/>
            <person name="Hammon N."/>
            <person name="Israni S."/>
            <person name="Dalin E."/>
            <person name="Tice H."/>
            <person name="Pitluck S."/>
            <person name="Thompson L.S."/>
            <person name="Brettin T."/>
            <person name="Bruce D."/>
            <person name="Han C."/>
            <person name="Tapia R."/>
            <person name="Schmutz J."/>
            <person name="Larimer F."/>
            <person name="Land M."/>
            <person name="Hauser L."/>
            <person name="Kyrpides N."/>
            <person name="Ivanova N."/>
            <person name="Staley J."/>
            <person name="Richardson P."/>
        </authorList>
    </citation>
    <scope>NUCLEOTIDE SEQUENCE [LARGE SCALE GENOMIC DNA]</scope>
    <source>
        <strain evidence="18 19">37</strain>
    </source>
</reference>
<evidence type="ECO:0000256" key="10">
    <source>
        <dbReference type="ARBA" id="ARBA00022989"/>
    </source>
</evidence>
<comment type="subcellular location">
    <subcellularLocation>
        <location evidence="3 16 17">Cell membrane</location>
        <topology evidence="3 16 17">Single-pass membrane protein</topology>
    </subcellularLocation>
</comment>
<dbReference type="Proteomes" id="UP000000639">
    <property type="component" value="Chromosome"/>
</dbReference>
<evidence type="ECO:0000256" key="3">
    <source>
        <dbReference type="ARBA" id="ARBA00004162"/>
    </source>
</evidence>
<keyword evidence="13 16" id="KW-0472">Membrane</keyword>
<dbReference type="GO" id="GO:0015451">
    <property type="term" value="F:decarboxylation-driven active transmembrane transporter activity"/>
    <property type="evidence" value="ECO:0007669"/>
    <property type="project" value="UniProtKB-EC"/>
</dbReference>
<dbReference type="STRING" id="357804.Ping_3377"/>
<keyword evidence="8 16" id="KW-0812">Transmembrane</keyword>
<dbReference type="InterPro" id="IPR005899">
    <property type="entry name" value="Na_pump_deCOase"/>
</dbReference>
<dbReference type="GO" id="GO:0008948">
    <property type="term" value="F:oxaloacetate decarboxylase activity"/>
    <property type="evidence" value="ECO:0007669"/>
    <property type="project" value="UniProtKB-UniRule"/>
</dbReference>
<evidence type="ECO:0000256" key="2">
    <source>
        <dbReference type="ARBA" id="ARBA00003002"/>
    </source>
</evidence>
<keyword evidence="12 16" id="KW-0406">Ion transport</keyword>
<keyword evidence="10 16" id="KW-1133">Transmembrane helix</keyword>
<dbReference type="Pfam" id="PF04277">
    <property type="entry name" value="OAD_gamma"/>
    <property type="match status" value="1"/>
</dbReference>
<evidence type="ECO:0000313" key="19">
    <source>
        <dbReference type="Proteomes" id="UP000000639"/>
    </source>
</evidence>
<dbReference type="EMBL" id="CP000510">
    <property type="protein sequence ID" value="ABM05063.1"/>
    <property type="molecule type" value="Genomic_DNA"/>
</dbReference>
<gene>
    <name evidence="16" type="primary">oadG</name>
    <name evidence="18" type="ordered locus">Ping_3377</name>
</gene>